<dbReference type="AlphaFoldDB" id="A0A848IIM6"/>
<organism evidence="1 2">
    <name type="scientific">Paraburkholderia polaris</name>
    <dbReference type="NCBI Taxonomy" id="2728848"/>
    <lineage>
        <taxon>Bacteria</taxon>
        <taxon>Pseudomonadati</taxon>
        <taxon>Pseudomonadota</taxon>
        <taxon>Betaproteobacteria</taxon>
        <taxon>Burkholderiales</taxon>
        <taxon>Burkholderiaceae</taxon>
        <taxon>Paraburkholderia</taxon>
    </lineage>
</organism>
<protein>
    <recommendedName>
        <fullName evidence="3">Glycine zipper 2TM domain-containing protein</fullName>
    </recommendedName>
</protein>
<dbReference type="EMBL" id="JABBGJ010000031">
    <property type="protein sequence ID" value="NMM01551.1"/>
    <property type="molecule type" value="Genomic_DNA"/>
</dbReference>
<evidence type="ECO:0000313" key="2">
    <source>
        <dbReference type="Proteomes" id="UP000544134"/>
    </source>
</evidence>
<evidence type="ECO:0000313" key="1">
    <source>
        <dbReference type="EMBL" id="NMM01551.1"/>
    </source>
</evidence>
<proteinExistence type="predicted"/>
<accession>A0A848IIM6</accession>
<comment type="caution">
    <text evidence="1">The sequence shown here is derived from an EMBL/GenBank/DDBJ whole genome shotgun (WGS) entry which is preliminary data.</text>
</comment>
<dbReference type="RefSeq" id="WP_169488379.1">
    <property type="nucleotide sequence ID" value="NZ_JABBGJ010000031.1"/>
</dbReference>
<reference evidence="1 2" key="1">
    <citation type="submission" date="2020-04" db="EMBL/GenBank/DDBJ databases">
        <title>Paraburkholderia sp. RP-4-7 isolated from soil.</title>
        <authorList>
            <person name="Dahal R.H."/>
        </authorList>
    </citation>
    <scope>NUCLEOTIDE SEQUENCE [LARGE SCALE GENOMIC DNA]</scope>
    <source>
        <strain evidence="1 2">RP-4-7</strain>
    </source>
</reference>
<name>A0A848IIM6_9BURK</name>
<keyword evidence="2" id="KW-1185">Reference proteome</keyword>
<sequence>MPSMRAGLGFSPCRPHSGKFSGALAPAFFSSFLFPIRAIRPAGAVAPISIEATMFNVTFKVIFSFALVASLTGCAVGDFGSPNVYQQYDVARAGSLQSCTVLRIRPVVIDTGTGNNALGTAVGAMAGVLVGAQVRGHRRDRSLIELALGVAGGFIGQGIDVVASRRDGLEIAARMNDGRVLVVVQPADQAFMPGEQVYLVSSYSGFRITH</sequence>
<gene>
    <name evidence="1" type="ORF">HHL24_26885</name>
</gene>
<evidence type="ECO:0008006" key="3">
    <source>
        <dbReference type="Google" id="ProtNLM"/>
    </source>
</evidence>
<dbReference type="Proteomes" id="UP000544134">
    <property type="component" value="Unassembled WGS sequence"/>
</dbReference>